<comment type="caution">
    <text evidence="2">The sequence shown here is derived from an EMBL/GenBank/DDBJ whole genome shotgun (WGS) entry which is preliminary data.</text>
</comment>
<reference evidence="2" key="1">
    <citation type="submission" date="2019-11" db="EMBL/GenBank/DDBJ databases">
        <authorList>
            <person name="Li J."/>
        </authorList>
    </citation>
    <scope>NUCLEOTIDE SEQUENCE</scope>
    <source>
        <strain evidence="2">B6B</strain>
    </source>
</reference>
<name>A0A6A8DHN7_9BACI</name>
<keyword evidence="1" id="KW-0812">Transmembrane</keyword>
<accession>A0A6A8DHN7</accession>
<protein>
    <recommendedName>
        <fullName evidence="4">Sporulation protein YpjB</fullName>
    </recommendedName>
</protein>
<dbReference type="Pfam" id="PF09577">
    <property type="entry name" value="Spore_YpjB"/>
    <property type="match status" value="1"/>
</dbReference>
<evidence type="ECO:0000256" key="1">
    <source>
        <dbReference type="SAM" id="Phobius"/>
    </source>
</evidence>
<dbReference type="OrthoDB" id="2988195at2"/>
<evidence type="ECO:0008006" key="4">
    <source>
        <dbReference type="Google" id="ProtNLM"/>
    </source>
</evidence>
<feature type="transmembrane region" description="Helical" evidence="1">
    <location>
        <begin position="220"/>
        <end position="240"/>
    </location>
</feature>
<keyword evidence="1" id="KW-1133">Transmembrane helix</keyword>
<dbReference type="InterPro" id="IPR014231">
    <property type="entry name" value="Spore_YpjB"/>
</dbReference>
<dbReference type="Proteomes" id="UP000799092">
    <property type="component" value="Unassembled WGS sequence"/>
</dbReference>
<dbReference type="EMBL" id="WJNG01000005">
    <property type="protein sequence ID" value="MRH42417.1"/>
    <property type="molecule type" value="Genomic_DNA"/>
</dbReference>
<keyword evidence="3" id="KW-1185">Reference proteome</keyword>
<dbReference type="RefSeq" id="WP_153736065.1">
    <property type="nucleotide sequence ID" value="NZ_WJNG01000005.1"/>
</dbReference>
<organism evidence="2 3">
    <name type="scientific">Aquibacillus halophilus</name>
    <dbReference type="NCBI Taxonomy" id="930132"/>
    <lineage>
        <taxon>Bacteria</taxon>
        <taxon>Bacillati</taxon>
        <taxon>Bacillota</taxon>
        <taxon>Bacilli</taxon>
        <taxon>Bacillales</taxon>
        <taxon>Bacillaceae</taxon>
        <taxon>Aquibacillus</taxon>
    </lineage>
</organism>
<dbReference type="AlphaFoldDB" id="A0A6A8DHN7"/>
<keyword evidence="1" id="KW-0472">Membrane</keyword>
<proteinExistence type="predicted"/>
<sequence>MNIKKKLLLIVVLIGVCLGIGNHLSLKTILAHHTDLSETLFQYERYIAEERFDKASLLLSEHKEEISELIVNEVPEDLQNDFFSLLDENLSAASDESIDKQTKQNHALSLLLAIDSINNENSLIVKKWKSTLEDSISTILEGENVTDEQIRQITTNWDIMKLSMASILTDEEYTQLDKTYSNLAKVPTESNKSEQLEVTFSQMNETVISDVDNEEDGLTFTWMILIVGGFITLTLSYVGWQKYKGEKKKRQKQTLN</sequence>
<gene>
    <name evidence="2" type="ORF">GH741_06935</name>
</gene>
<evidence type="ECO:0000313" key="2">
    <source>
        <dbReference type="EMBL" id="MRH42417.1"/>
    </source>
</evidence>
<evidence type="ECO:0000313" key="3">
    <source>
        <dbReference type="Proteomes" id="UP000799092"/>
    </source>
</evidence>